<dbReference type="PANTHER" id="PTHR40077">
    <property type="entry name" value="MEMBRANE PROTEIN-RELATED"/>
    <property type="match status" value="1"/>
</dbReference>
<gene>
    <name evidence="8" type="ORF">HP507_01410</name>
</gene>
<evidence type="ECO:0000256" key="4">
    <source>
        <dbReference type="ARBA" id="ARBA00022989"/>
    </source>
</evidence>
<dbReference type="PANTHER" id="PTHR40077:SF2">
    <property type="entry name" value="MEMBRANE PROTEIN"/>
    <property type="match status" value="1"/>
</dbReference>
<name>A0ABX2M9W1_9MICO</name>
<evidence type="ECO:0000256" key="3">
    <source>
        <dbReference type="ARBA" id="ARBA00022692"/>
    </source>
</evidence>
<keyword evidence="5 6" id="KW-0472">Membrane</keyword>
<organism evidence="8 9">
    <name type="scientific">Curtobacterium pusillum</name>
    <dbReference type="NCBI Taxonomy" id="69373"/>
    <lineage>
        <taxon>Bacteria</taxon>
        <taxon>Bacillati</taxon>
        <taxon>Actinomycetota</taxon>
        <taxon>Actinomycetes</taxon>
        <taxon>Micrococcales</taxon>
        <taxon>Microbacteriaceae</taxon>
        <taxon>Curtobacterium</taxon>
    </lineage>
</organism>
<sequence length="151" mass="17114">MAHMALTVRTRDIPKIPGAVKWYRVSAYITGVLLLALVAEMILKYTPLHLEMQLGGGAFFVPEGTAGKESGTFNLSIGILIAHGWLYVLYLFTDFRLWSIMRWKPIRFLLIALGGVIPFMSFVVEHRMQKIAMDTHHELTAAQQREKEAAR</sequence>
<evidence type="ECO:0000259" key="7">
    <source>
        <dbReference type="Pfam" id="PF12823"/>
    </source>
</evidence>
<reference evidence="8 9" key="1">
    <citation type="submission" date="2020-05" db="EMBL/GenBank/DDBJ databases">
        <title>Genome Sequencing of Type Strains.</title>
        <authorList>
            <person name="Lemaire J.F."/>
            <person name="Inderbitzin P."/>
            <person name="Gregorio O.A."/>
            <person name="Collins S.B."/>
            <person name="Wespe N."/>
            <person name="Knight-Connoni V."/>
        </authorList>
    </citation>
    <scope>NUCLEOTIDE SEQUENCE [LARGE SCALE GENOMIC DNA]</scope>
    <source>
        <strain evidence="8 9">ATCC 19096</strain>
    </source>
</reference>
<keyword evidence="4 6" id="KW-1133">Transmembrane helix</keyword>
<feature type="transmembrane region" description="Helical" evidence="6">
    <location>
        <begin position="105"/>
        <end position="124"/>
    </location>
</feature>
<keyword evidence="3 6" id="KW-0812">Transmembrane</keyword>
<proteinExistence type="predicted"/>
<dbReference type="InterPro" id="IPR023845">
    <property type="entry name" value="DUF3817_TM"/>
</dbReference>
<comment type="subcellular location">
    <subcellularLocation>
        <location evidence="1">Cell membrane</location>
        <topology evidence="1">Multi-pass membrane protein</topology>
    </subcellularLocation>
</comment>
<evidence type="ECO:0000256" key="2">
    <source>
        <dbReference type="ARBA" id="ARBA00022475"/>
    </source>
</evidence>
<dbReference type="NCBIfam" id="TIGR03954">
    <property type="entry name" value="integ_memb_HG"/>
    <property type="match status" value="1"/>
</dbReference>
<evidence type="ECO:0000256" key="5">
    <source>
        <dbReference type="ARBA" id="ARBA00023136"/>
    </source>
</evidence>
<keyword evidence="2" id="KW-1003">Cell membrane</keyword>
<evidence type="ECO:0000313" key="9">
    <source>
        <dbReference type="Proteomes" id="UP000573001"/>
    </source>
</evidence>
<feature type="transmembrane region" description="Helical" evidence="6">
    <location>
        <begin position="73"/>
        <end position="93"/>
    </location>
</feature>
<protein>
    <submittedName>
        <fullName evidence="8">DUF3817 domain-containing protein</fullName>
    </submittedName>
</protein>
<dbReference type="EMBL" id="JABMCE010000043">
    <property type="protein sequence ID" value="NUU12506.1"/>
    <property type="molecule type" value="Genomic_DNA"/>
</dbReference>
<keyword evidence="9" id="KW-1185">Reference proteome</keyword>
<evidence type="ECO:0000256" key="6">
    <source>
        <dbReference type="SAM" id="Phobius"/>
    </source>
</evidence>
<evidence type="ECO:0000256" key="1">
    <source>
        <dbReference type="ARBA" id="ARBA00004651"/>
    </source>
</evidence>
<dbReference type="Pfam" id="PF12823">
    <property type="entry name" value="DUF3817"/>
    <property type="match status" value="1"/>
</dbReference>
<feature type="transmembrane region" description="Helical" evidence="6">
    <location>
        <begin position="25"/>
        <end position="43"/>
    </location>
</feature>
<dbReference type="Proteomes" id="UP000573001">
    <property type="component" value="Unassembled WGS sequence"/>
</dbReference>
<comment type="caution">
    <text evidence="8">The sequence shown here is derived from an EMBL/GenBank/DDBJ whole genome shotgun (WGS) entry which is preliminary data.</text>
</comment>
<evidence type="ECO:0000313" key="8">
    <source>
        <dbReference type="EMBL" id="NUU12506.1"/>
    </source>
</evidence>
<accession>A0ABX2M9W1</accession>
<feature type="domain" description="DUF3817" evidence="7">
    <location>
        <begin position="21"/>
        <end position="130"/>
    </location>
</feature>